<accession>A0AAP0JF45</accession>
<evidence type="ECO:0000313" key="3">
    <source>
        <dbReference type="Proteomes" id="UP001419268"/>
    </source>
</evidence>
<feature type="compositionally biased region" description="Polar residues" evidence="1">
    <location>
        <begin position="1"/>
        <end position="11"/>
    </location>
</feature>
<dbReference type="AlphaFoldDB" id="A0AAP0JF45"/>
<keyword evidence="3" id="KW-1185">Reference proteome</keyword>
<dbReference type="EMBL" id="JBBNAG010000005">
    <property type="protein sequence ID" value="KAK9132889.1"/>
    <property type="molecule type" value="Genomic_DNA"/>
</dbReference>
<evidence type="ECO:0000313" key="2">
    <source>
        <dbReference type="EMBL" id="KAK9132889.1"/>
    </source>
</evidence>
<dbReference type="Proteomes" id="UP001419268">
    <property type="component" value="Unassembled WGS sequence"/>
</dbReference>
<gene>
    <name evidence="2" type="ORF">Scep_012417</name>
</gene>
<comment type="caution">
    <text evidence="2">The sequence shown here is derived from an EMBL/GenBank/DDBJ whole genome shotgun (WGS) entry which is preliminary data.</text>
</comment>
<evidence type="ECO:0000256" key="1">
    <source>
        <dbReference type="SAM" id="MobiDB-lite"/>
    </source>
</evidence>
<reference evidence="2 3" key="1">
    <citation type="submission" date="2024-01" db="EMBL/GenBank/DDBJ databases">
        <title>Genome assemblies of Stephania.</title>
        <authorList>
            <person name="Yang L."/>
        </authorList>
    </citation>
    <scope>NUCLEOTIDE SEQUENCE [LARGE SCALE GENOMIC DNA]</scope>
    <source>
        <strain evidence="2">JXDWG</strain>
        <tissue evidence="2">Leaf</tissue>
    </source>
</reference>
<name>A0AAP0JF45_9MAGN</name>
<protein>
    <submittedName>
        <fullName evidence="2">Uncharacterized protein</fullName>
    </submittedName>
</protein>
<feature type="region of interest" description="Disordered" evidence="1">
    <location>
        <begin position="1"/>
        <end position="76"/>
    </location>
</feature>
<proteinExistence type="predicted"/>
<organism evidence="2 3">
    <name type="scientific">Stephania cephalantha</name>
    <dbReference type="NCBI Taxonomy" id="152367"/>
    <lineage>
        <taxon>Eukaryota</taxon>
        <taxon>Viridiplantae</taxon>
        <taxon>Streptophyta</taxon>
        <taxon>Embryophyta</taxon>
        <taxon>Tracheophyta</taxon>
        <taxon>Spermatophyta</taxon>
        <taxon>Magnoliopsida</taxon>
        <taxon>Ranunculales</taxon>
        <taxon>Menispermaceae</taxon>
        <taxon>Menispermoideae</taxon>
        <taxon>Cissampelideae</taxon>
        <taxon>Stephania</taxon>
    </lineage>
</organism>
<sequence>MIAIDTYSSRPPNEPGKKRFRTKQETQPEEPPPPPDPQMESDESMLGSDRMTQTVVATIDDAARPSGSPASRGNRT</sequence>